<evidence type="ECO:0000256" key="6">
    <source>
        <dbReference type="SAM" id="SignalP"/>
    </source>
</evidence>
<keyword evidence="4" id="KW-0106">Calcium</keyword>
<dbReference type="Pfam" id="PF09136">
    <property type="entry name" value="Glucodextran_B"/>
    <property type="match status" value="1"/>
</dbReference>
<feature type="chain" id="PRO_5045543120" evidence="6">
    <location>
        <begin position="22"/>
        <end position="3194"/>
    </location>
</feature>
<feature type="region of interest" description="Disordered" evidence="5">
    <location>
        <begin position="1278"/>
        <end position="1300"/>
    </location>
</feature>
<evidence type="ECO:0000256" key="5">
    <source>
        <dbReference type="SAM" id="MobiDB-lite"/>
    </source>
</evidence>
<dbReference type="Proteomes" id="UP001055658">
    <property type="component" value="Chromosome"/>
</dbReference>
<dbReference type="EMBL" id="CP092418">
    <property type="protein sequence ID" value="USD21132.1"/>
    <property type="molecule type" value="Genomic_DNA"/>
</dbReference>
<keyword evidence="2" id="KW-0964">Secreted</keyword>
<protein>
    <submittedName>
        <fullName evidence="9">PQQ-binding-like beta-propeller repeat protein</fullName>
    </submittedName>
</protein>
<reference evidence="9" key="1">
    <citation type="submission" date="2022-02" db="EMBL/GenBank/DDBJ databases">
        <title>Coral-associated bacteria.</title>
        <authorList>
            <person name="Tang K."/>
            <person name="Wang X."/>
        </authorList>
    </citation>
    <scope>NUCLEOTIDE SEQUENCE</scope>
    <source>
        <strain evidence="9">SCSIO 43006</strain>
    </source>
</reference>
<dbReference type="SMART" id="SM00564">
    <property type="entry name" value="PQQ"/>
    <property type="match status" value="8"/>
</dbReference>
<organism evidence="9 10">
    <name type="scientific">Microbulbifer variabilis</name>
    <dbReference type="NCBI Taxonomy" id="266805"/>
    <lineage>
        <taxon>Bacteria</taxon>
        <taxon>Pseudomonadati</taxon>
        <taxon>Pseudomonadota</taxon>
        <taxon>Gammaproteobacteria</taxon>
        <taxon>Cellvibrionales</taxon>
        <taxon>Microbulbiferaceae</taxon>
        <taxon>Microbulbifer</taxon>
    </lineage>
</organism>
<evidence type="ECO:0000256" key="4">
    <source>
        <dbReference type="ARBA" id="ARBA00022837"/>
    </source>
</evidence>
<dbReference type="InterPro" id="IPR025883">
    <property type="entry name" value="Cadherin-like_domain"/>
</dbReference>
<evidence type="ECO:0000256" key="1">
    <source>
        <dbReference type="ARBA" id="ARBA00004613"/>
    </source>
</evidence>
<name>A0ABY4VAE9_9GAMM</name>
<evidence type="ECO:0000313" key="9">
    <source>
        <dbReference type="EMBL" id="USD21132.1"/>
    </source>
</evidence>
<feature type="domain" description="Pyrrolo-quinoline quinone repeat" evidence="8">
    <location>
        <begin position="1369"/>
        <end position="1504"/>
    </location>
</feature>
<keyword evidence="10" id="KW-1185">Reference proteome</keyword>
<dbReference type="Pfam" id="PF18884">
    <property type="entry name" value="TSP3_bac"/>
    <property type="match status" value="2"/>
</dbReference>
<dbReference type="PANTHER" id="PTHR32305">
    <property type="match status" value="1"/>
</dbReference>
<dbReference type="InterPro" id="IPR002372">
    <property type="entry name" value="PQQ_rpt_dom"/>
</dbReference>
<evidence type="ECO:0000256" key="2">
    <source>
        <dbReference type="ARBA" id="ARBA00022525"/>
    </source>
</evidence>
<dbReference type="InterPro" id="IPR018391">
    <property type="entry name" value="PQQ_b-propeller_rpt"/>
</dbReference>
<dbReference type="InterPro" id="IPR011047">
    <property type="entry name" value="Quinoprotein_ADH-like_sf"/>
</dbReference>
<dbReference type="SUPFAM" id="SSF50998">
    <property type="entry name" value="Quinoprotein alcohol dehydrogenase-like"/>
    <property type="match status" value="1"/>
</dbReference>
<proteinExistence type="predicted"/>
<gene>
    <name evidence="9" type="ORF">MJO52_19025</name>
</gene>
<dbReference type="Gene3D" id="2.40.10.480">
    <property type="match status" value="1"/>
</dbReference>
<dbReference type="Gene3D" id="2.130.10.10">
    <property type="entry name" value="YVTN repeat-like/Quinoprotein amine dehydrogenase"/>
    <property type="match status" value="2"/>
</dbReference>
<dbReference type="InterPro" id="IPR059100">
    <property type="entry name" value="TSP3_bac"/>
</dbReference>
<dbReference type="InterPro" id="IPR013783">
    <property type="entry name" value="Ig-like_fold"/>
</dbReference>
<sequence length="3194" mass="352428">MKNSFHFLFFALIFISAKINAAEIRDYYNEPGLNPYKETINNHFGEHIDPFSGILQLKYTDIHIPGNGGMDININRTYTSPSNLEIPIRNGYGYGWTMHFGRIVASSNNADKICLQDIWSISTKDNPSLEHPDGGRELLVLNSIQNDGSLITKSNWRAHCEEGTSGMIVTTPDGTKYTMDHYDFLLDGPSWYTSKIEDVYGNWIRIEYVKDSLGRSYIKEIYRSEEGNSYPVVTFEYDTTSSTLWLLDFIEANGAKWKYEFEPISGFNPTAYQLVKVERPDNKSWEYSYFGEIHDEDPADGLIGIGSFALESMEYPDGAKINYTYQRVNIDKGDGQAFTAIKTKTLSGITSRTEGQSGATNTGSSKWEYSFKTHSRFSTSTGLKFDKTTVTSPFGKTEYFFAGKDISNINDHEYKFFKRSSIGLLYVEKRYDKSGVLIFQKNNQWELRKISDENMWHGGSGDFWIEIGTYAPMLAGEYVAYDAETFNISINEYSRFVEYKSHDAYGNPRIVREFSNIRGQQDRITELEYSNDTTKWILGNVIREEVSKGDEKSIIIKIYDDLGSLEEENNNGVITKYNYHSSGDVSSIEDANNNVKRFSDYKRGIAQKEEHPEDIIISRVVNDSGTISSSTDPEGRTTSYTYDNMNRLKSIDYPINNDLIITYQARWTTVDPDTSELIPYNTRKLQRGNFEQLDYFDELGRLVRTDRTDISSGETISVTYMVDELGRKIYQSYPFTEKEKGGISFEYDNLGRIVKETNSDESYKSYSYKDEVVTITDEKGKETIYLYRNIGLTDSSIYTISQSDYMYTTFKRNLFNQPIDIAQKKSNIIELKRTYSYNDRFLLESKYDPEIGITKYTYDSVGNIESVKAPDGDVTYYKYDNLYRVTLIDQPMGTDDTSFTYYKDGNIKTLVSGGSSWTYSYDENGNLKQEDFLINYGIPKSYVFNYEYDSLDNLSQIRYPNAMVVDYLPNAFGRPTKAGSYAKDVEYHPTGQLKSITYGNGKVAETQLNERLYLESISIDGLVDLTYDYDTVGNVLSITDTLNSSNDIVANYDDIHRLRSAQGRWGSAFFTHTAYGDIAAKQINNSVVNYYYNNGLLTKAEESSALNKFDYDRLGNITKKTRYGLDHDGYVVSSESSNFKFDNASRLTQSITAGKEKDYFYDGNGRRYQERGSEVYDNKFSIYVSSGSLLFEEDFSECSTTSYIYLDGKLIAQSEDQVVPIGLDSDSDSISDCLEIQLGLNPNDPIDADQDNDNDGLSNIYEIKNNAFISIADSDGDGVSDKDEINQHGLNPLASDTDGDGLNDNAELTIGLDPKLFDTDRDGVDDSDEEAFGLNALDPKDGSLDLDADGFSNRQESAIGSDLGTYSSNPDKGALAWYTETSGSIQGAVSVDLSGNLYVGTREGDVYSIYPNGEVRWKFKTSQAVLSTPTIALDGTVYVGSNDNRIYAINPDGTEKWKYKTYGDIQTSPSIGSDGTIYVASADRTLYALNEGGSLRWSYVSPESFGTPGFSSSPAISSGGTIYIGEEFSGQSYLSAISESGDIKWRYETGGRVNSSPAIGQNGDIYFYANDGFIYSLTKGGSLRWKYDSGKSTGYSQYWSVVLGEKDSVYSSTVKGEVLALNRAGQFQWAFDPLGVPYTPVISKDGTLYFGTTNGYLYALNSTGTEKWKHTLGYLYIAPPIIDIDGTIYIGDTSSRLKAFVESNGGLSDSSWPMFAKDRFSSGNQCRAEGIIYSPILDSDSDGIPDCTEFVFGLNQNDGSDALLDSDGDTISNLDEYLAATSPVLADTDGDGINDNHEELLGTGVLTPDTDGDGILDGDEDYDFDGVSNGKEVIGGSNPFLSERRLRKGINYFHYPFTGNTDISAYYFLESLGGNKVVQKIEKYNSENDTFVAAEYISSVLQGEDFLIKPGEGYILHVLDETSIDFRGEVICTDSNLNSGFNLIGFSCIAGDFSAYDLLLHLGGETTVSSVQRFNSESGRYESASWKNGAPSGVDFDLNNTESYIVYANEPVEIVNSPTNYSLSIVTSHSHGGKAMGSPVKINGEMQALVTVSGTIDDNFATVWVNGVKAVVVNGVFSAKVLLPVGLHDVEIVVINRDNLKSTSFITLDVQQPVAFKVNSHNDNQVINQSNPIIFGEVDPIIDELLVNGKPSVLDNGTFRYGYYCKPDNNISGSHCDWSQHKERLALDVGTQSIKIEAFTQGELIATKIINLDVQRLKVSTLNPGVTKHALGPILVPNELVEYIKSYDVNYESNLIDGLESNITSSDPEPIIDENKFGVSIDVDIVSGLTGNYESIATVVLTAGDGSSVYAVDILLDYEVPVSTVAPEFTIDSPVESEDILYSFGLVSGSYNQSVKEILVNGESAVHFEGGYYSHNTDLSSGSITVEAIAENPDLTTTKTISFTPHVTEVTLASGEVYQGEVIETLNFPSSREIGSIFAGDVRLIGAPSFIDTHTNSMSIVISNTHPYKTLKHKYGLTLNKFSSKPIVSGVYEFYIDWGVDVGGFKPYMLIPVKMTVFESRGAPDVALYSHKDGDVIPESRAGISIRVSNDSAATVKVNGVLAKMEQIRNVPFMDHTYSAIVDLNEGSNTINVEVLGLNGLTTNKTYTLTVDSVDAPSVEVTSHTEGEVVNTEPVIVIQAPAEINKLVMYMNDQIYYPTKNGATYSWDGLAMNEGSNFMEFYAPGYLQPVATRTINLTPPSAPVITITSHTEGEVVTALPIALRGTIKNPVGSLTINGMDVKLDGEDFTVPYWDLQEGNNTIEIVAKGPGTHGKETVHSFNLVNQSNEAPRQITLSQGGKTYFRHEFTVPAEIRSGHSTLSVHMGDETPSGLEQNPWWSHESLSDGRFVFTVEMALINNMSPGVYSFPISMLFEDEDDKLKVFESVTVDLTVSDENILELGTSIDGKELLSIDSVIMNSIDTFEFTPSSLPTGVGVNFTHYYLNSSDSTAEIYFDVYASPDAVPGSYSVPVTMKFLSADSSELYSVVRNIDINVVLPQAGPPTVVIDSHNNGEVVTTPQVTISGTVADFNAAVLVNGQFAIVEQTHGSEGTFSADITLEDGANQIAVEATGEGGLKSRDEITINLSSQSSGGGLVIPAGDTVATSESFQFDPISFYEVRGYQFSVGGSNAAITPNNFTVTPIQGELSWVVGFDVSVSPSTSPGDYELTITHTFLDGNGQTILEESRVLKVEVTE</sequence>
<dbReference type="InterPro" id="IPR028974">
    <property type="entry name" value="TSP_type-3_rpt"/>
</dbReference>
<dbReference type="Gene3D" id="2.60.40.10">
    <property type="entry name" value="Immunoglobulins"/>
    <property type="match status" value="4"/>
</dbReference>
<dbReference type="SUPFAM" id="SSF103647">
    <property type="entry name" value="TSP type-3 repeat"/>
    <property type="match status" value="1"/>
</dbReference>
<dbReference type="Pfam" id="PF13360">
    <property type="entry name" value="PQQ_2"/>
    <property type="match status" value="2"/>
</dbReference>
<dbReference type="InterPro" id="IPR031325">
    <property type="entry name" value="RHS_repeat"/>
</dbReference>
<evidence type="ECO:0000259" key="7">
    <source>
        <dbReference type="Pfam" id="PF12733"/>
    </source>
</evidence>
<dbReference type="Gene3D" id="2.180.10.10">
    <property type="entry name" value="RHS repeat-associated core"/>
    <property type="match status" value="2"/>
</dbReference>
<keyword evidence="3 6" id="KW-0732">Signal</keyword>
<dbReference type="Pfam" id="PF05593">
    <property type="entry name" value="RHS_repeat"/>
    <property type="match status" value="1"/>
</dbReference>
<evidence type="ECO:0000259" key="8">
    <source>
        <dbReference type="Pfam" id="PF13360"/>
    </source>
</evidence>
<dbReference type="PANTHER" id="PTHR32305:SF15">
    <property type="entry name" value="PROTEIN RHSA-RELATED"/>
    <property type="match status" value="1"/>
</dbReference>
<feature type="signal peptide" evidence="6">
    <location>
        <begin position="1"/>
        <end position="21"/>
    </location>
</feature>
<evidence type="ECO:0000256" key="3">
    <source>
        <dbReference type="ARBA" id="ARBA00022729"/>
    </source>
</evidence>
<dbReference type="InterPro" id="IPR015943">
    <property type="entry name" value="WD40/YVTN_repeat-like_dom_sf"/>
</dbReference>
<feature type="domain" description="Pyrrolo-quinoline quinone repeat" evidence="8">
    <location>
        <begin position="1508"/>
        <end position="1705"/>
    </location>
</feature>
<evidence type="ECO:0000313" key="10">
    <source>
        <dbReference type="Proteomes" id="UP001055658"/>
    </source>
</evidence>
<accession>A0ABY4VAE9</accession>
<feature type="domain" description="Cadherin-like beta-sandwich-like" evidence="7">
    <location>
        <begin position="2539"/>
        <end position="2611"/>
    </location>
</feature>
<dbReference type="RefSeq" id="WP_252083535.1">
    <property type="nucleotide sequence ID" value="NZ_CP092418.1"/>
</dbReference>
<dbReference type="InterPro" id="IPR050708">
    <property type="entry name" value="T6SS_VgrG/RHS"/>
</dbReference>
<comment type="subcellular location">
    <subcellularLocation>
        <location evidence="1">Secreted</location>
    </subcellularLocation>
</comment>
<dbReference type="Pfam" id="PF12733">
    <property type="entry name" value="Cadherin-like"/>
    <property type="match status" value="1"/>
</dbReference>